<dbReference type="Proteomes" id="UP000054217">
    <property type="component" value="Unassembled WGS sequence"/>
</dbReference>
<sequence length="49" mass="5398">CHSLTGKSPLQPVDALANFQYYGWSELPSEVRDVFRSASPFELALVSLA</sequence>
<dbReference type="OrthoDB" id="2704490at2759"/>
<keyword evidence="2" id="KW-1185">Reference proteome</keyword>
<accession>A0A0C3P3G8</accession>
<name>A0A0C3P3G8_PISTI</name>
<proteinExistence type="predicted"/>
<evidence type="ECO:0000313" key="1">
    <source>
        <dbReference type="EMBL" id="KIO01824.1"/>
    </source>
</evidence>
<gene>
    <name evidence="1" type="ORF">M404DRAFT_148974</name>
</gene>
<feature type="non-terminal residue" evidence="1">
    <location>
        <position position="1"/>
    </location>
</feature>
<dbReference type="AlphaFoldDB" id="A0A0C3P3G8"/>
<reference evidence="2" key="2">
    <citation type="submission" date="2015-01" db="EMBL/GenBank/DDBJ databases">
        <title>Evolutionary Origins and Diversification of the Mycorrhizal Mutualists.</title>
        <authorList>
            <consortium name="DOE Joint Genome Institute"/>
            <consortium name="Mycorrhizal Genomics Consortium"/>
            <person name="Kohler A."/>
            <person name="Kuo A."/>
            <person name="Nagy L.G."/>
            <person name="Floudas D."/>
            <person name="Copeland A."/>
            <person name="Barry K.W."/>
            <person name="Cichocki N."/>
            <person name="Veneault-Fourrey C."/>
            <person name="LaButti K."/>
            <person name="Lindquist E.A."/>
            <person name="Lipzen A."/>
            <person name="Lundell T."/>
            <person name="Morin E."/>
            <person name="Murat C."/>
            <person name="Riley R."/>
            <person name="Ohm R."/>
            <person name="Sun H."/>
            <person name="Tunlid A."/>
            <person name="Henrissat B."/>
            <person name="Grigoriev I.V."/>
            <person name="Hibbett D.S."/>
            <person name="Martin F."/>
        </authorList>
    </citation>
    <scope>NUCLEOTIDE SEQUENCE [LARGE SCALE GENOMIC DNA]</scope>
    <source>
        <strain evidence="2">Marx 270</strain>
    </source>
</reference>
<protein>
    <submittedName>
        <fullName evidence="1">Uncharacterized protein</fullName>
    </submittedName>
</protein>
<dbReference type="EMBL" id="KN831985">
    <property type="protein sequence ID" value="KIO01824.1"/>
    <property type="molecule type" value="Genomic_DNA"/>
</dbReference>
<dbReference type="HOGENOM" id="CLU_3147280_0_0_1"/>
<dbReference type="InParanoid" id="A0A0C3P3G8"/>
<evidence type="ECO:0000313" key="2">
    <source>
        <dbReference type="Proteomes" id="UP000054217"/>
    </source>
</evidence>
<organism evidence="1 2">
    <name type="scientific">Pisolithus tinctorius Marx 270</name>
    <dbReference type="NCBI Taxonomy" id="870435"/>
    <lineage>
        <taxon>Eukaryota</taxon>
        <taxon>Fungi</taxon>
        <taxon>Dikarya</taxon>
        <taxon>Basidiomycota</taxon>
        <taxon>Agaricomycotina</taxon>
        <taxon>Agaricomycetes</taxon>
        <taxon>Agaricomycetidae</taxon>
        <taxon>Boletales</taxon>
        <taxon>Sclerodermatineae</taxon>
        <taxon>Pisolithaceae</taxon>
        <taxon>Pisolithus</taxon>
    </lineage>
</organism>
<reference evidence="1 2" key="1">
    <citation type="submission" date="2014-04" db="EMBL/GenBank/DDBJ databases">
        <authorList>
            <consortium name="DOE Joint Genome Institute"/>
            <person name="Kuo A."/>
            <person name="Kohler A."/>
            <person name="Costa M.D."/>
            <person name="Nagy L.G."/>
            <person name="Floudas D."/>
            <person name="Copeland A."/>
            <person name="Barry K.W."/>
            <person name="Cichocki N."/>
            <person name="Veneault-Fourrey C."/>
            <person name="LaButti K."/>
            <person name="Lindquist E.A."/>
            <person name="Lipzen A."/>
            <person name="Lundell T."/>
            <person name="Morin E."/>
            <person name="Murat C."/>
            <person name="Sun H."/>
            <person name="Tunlid A."/>
            <person name="Henrissat B."/>
            <person name="Grigoriev I.V."/>
            <person name="Hibbett D.S."/>
            <person name="Martin F."/>
            <person name="Nordberg H.P."/>
            <person name="Cantor M.N."/>
            <person name="Hua S.X."/>
        </authorList>
    </citation>
    <scope>NUCLEOTIDE SEQUENCE [LARGE SCALE GENOMIC DNA]</scope>
    <source>
        <strain evidence="1 2">Marx 270</strain>
    </source>
</reference>